<sequence>MRNLDYDDDPQFGDLEVAEPLDEDIENPSELDEEDELDSSLATGHKRELLTSVLDYNLNTLSDLVSSKQIDLSPEYQRRDRWRQDRQSKLIESFLMNVPVPPIFLNEDDYGKYSVIDGKQRLTAVHDFIRGRLRLKGMKVFKELNGFTIDDLSPALRAIIGTRSNLRATIILRQSDKEVKFEVFRRLNTGGVKLNAQEIRNSTWPGPTNDLMHALSAVPLFRDLLGIRKLSTSTLYKQMRDVELVLRYFTFRQDWDVFSGGMSRRLDDFMANNQRLKKSVLLEMEHDFISTLRAVEAAFGEHAFRRYSPETNSWRTPILAALYDAQMFACMGRDPDAVRPHRARILKEYQALFSDPTFRRSIDAATNTPKLFRDRITILSDLVTGVTAS</sequence>
<dbReference type="PANTHER" id="PTHR39639:SF1">
    <property type="entry name" value="DUF262 DOMAIN-CONTAINING PROTEIN"/>
    <property type="match status" value="1"/>
</dbReference>
<feature type="domain" description="GmrSD restriction endonucleases N-terminal" evidence="2">
    <location>
        <begin position="61"/>
        <end position="202"/>
    </location>
</feature>
<gene>
    <name evidence="3" type="ORF">ABDK96_07245</name>
</gene>
<proteinExistence type="predicted"/>
<dbReference type="InterPro" id="IPR004919">
    <property type="entry name" value="GmrSD_N"/>
</dbReference>
<dbReference type="Proteomes" id="UP001484097">
    <property type="component" value="Unassembled WGS sequence"/>
</dbReference>
<feature type="region of interest" description="Disordered" evidence="1">
    <location>
        <begin position="1"/>
        <end position="36"/>
    </location>
</feature>
<organism evidence="3 4">
    <name type="scientific">Citricoccus nitrophenolicus</name>
    <dbReference type="NCBI Taxonomy" id="863575"/>
    <lineage>
        <taxon>Bacteria</taxon>
        <taxon>Bacillati</taxon>
        <taxon>Actinomycetota</taxon>
        <taxon>Actinomycetes</taxon>
        <taxon>Micrococcales</taxon>
        <taxon>Micrococcaceae</taxon>
        <taxon>Citricoccus</taxon>
    </lineage>
</organism>
<dbReference type="EMBL" id="JBDXMX010000002">
    <property type="protein sequence ID" value="MEO9247470.1"/>
    <property type="molecule type" value="Genomic_DNA"/>
</dbReference>
<evidence type="ECO:0000256" key="1">
    <source>
        <dbReference type="SAM" id="MobiDB-lite"/>
    </source>
</evidence>
<accession>A0ABV0IH25</accession>
<evidence type="ECO:0000313" key="4">
    <source>
        <dbReference type="Proteomes" id="UP001484097"/>
    </source>
</evidence>
<reference evidence="3 4" key="1">
    <citation type="submission" date="2024-05" db="EMBL/GenBank/DDBJ databases">
        <authorList>
            <person name="Yi C."/>
        </authorList>
    </citation>
    <scope>NUCLEOTIDE SEQUENCE [LARGE SCALE GENOMIC DNA]</scope>
    <source>
        <strain evidence="3 4">XS13</strain>
    </source>
</reference>
<comment type="caution">
    <text evidence="3">The sequence shown here is derived from an EMBL/GenBank/DDBJ whole genome shotgun (WGS) entry which is preliminary data.</text>
</comment>
<protein>
    <submittedName>
        <fullName evidence="3">DUF262 domain-containing protein</fullName>
    </submittedName>
</protein>
<name>A0ABV0IH25_9MICC</name>
<dbReference type="PANTHER" id="PTHR39639">
    <property type="entry name" value="CHROMOSOME 16, WHOLE GENOME SHOTGUN SEQUENCE"/>
    <property type="match status" value="1"/>
</dbReference>
<evidence type="ECO:0000259" key="2">
    <source>
        <dbReference type="Pfam" id="PF03235"/>
    </source>
</evidence>
<dbReference type="RefSeq" id="WP_347920070.1">
    <property type="nucleotide sequence ID" value="NZ_JBDXMX010000002.1"/>
</dbReference>
<evidence type="ECO:0000313" key="3">
    <source>
        <dbReference type="EMBL" id="MEO9247470.1"/>
    </source>
</evidence>
<dbReference type="Pfam" id="PF03235">
    <property type="entry name" value="GmrSD_N"/>
    <property type="match status" value="1"/>
</dbReference>
<keyword evidence="4" id="KW-1185">Reference proteome</keyword>